<dbReference type="InterPro" id="IPR039421">
    <property type="entry name" value="Type_1_exporter"/>
</dbReference>
<keyword evidence="3" id="KW-0547">Nucleotide-binding</keyword>
<evidence type="ECO:0000256" key="4">
    <source>
        <dbReference type="ARBA" id="ARBA00022840"/>
    </source>
</evidence>
<dbReference type="Pfam" id="PF00005">
    <property type="entry name" value="ABC_tran"/>
    <property type="match status" value="1"/>
</dbReference>
<dbReference type="GO" id="GO:0005886">
    <property type="term" value="C:plasma membrane"/>
    <property type="evidence" value="ECO:0007669"/>
    <property type="project" value="UniProtKB-SubCell"/>
</dbReference>
<keyword evidence="2 7" id="KW-0812">Transmembrane</keyword>
<feature type="transmembrane region" description="Helical" evidence="7">
    <location>
        <begin position="172"/>
        <end position="189"/>
    </location>
</feature>
<dbReference type="SUPFAM" id="SSF52540">
    <property type="entry name" value="P-loop containing nucleoside triphosphate hydrolases"/>
    <property type="match status" value="1"/>
</dbReference>
<dbReference type="InterPro" id="IPR003439">
    <property type="entry name" value="ABC_transporter-like_ATP-bd"/>
</dbReference>
<feature type="transmembrane region" description="Helical" evidence="7">
    <location>
        <begin position="283"/>
        <end position="311"/>
    </location>
</feature>
<keyword evidence="4 10" id="KW-0067">ATP-binding</keyword>
<keyword evidence="6 7" id="KW-0472">Membrane</keyword>
<feature type="domain" description="ABC transporter" evidence="8">
    <location>
        <begin position="345"/>
        <end position="563"/>
    </location>
</feature>
<evidence type="ECO:0000256" key="7">
    <source>
        <dbReference type="SAM" id="Phobius"/>
    </source>
</evidence>
<dbReference type="NCBIfam" id="TIGR02868">
    <property type="entry name" value="CydC"/>
    <property type="match status" value="1"/>
</dbReference>
<feature type="transmembrane region" description="Helical" evidence="7">
    <location>
        <begin position="144"/>
        <end position="166"/>
    </location>
</feature>
<dbReference type="InterPro" id="IPR003593">
    <property type="entry name" value="AAA+_ATPase"/>
</dbReference>
<evidence type="ECO:0000313" key="11">
    <source>
        <dbReference type="Proteomes" id="UP001204445"/>
    </source>
</evidence>
<dbReference type="Proteomes" id="UP001204445">
    <property type="component" value="Unassembled WGS sequence"/>
</dbReference>
<feature type="domain" description="ABC transmembrane type-1" evidence="9">
    <location>
        <begin position="22"/>
        <end position="313"/>
    </location>
</feature>
<dbReference type="GO" id="GO:0034040">
    <property type="term" value="F:ATPase-coupled lipid transmembrane transporter activity"/>
    <property type="evidence" value="ECO:0007669"/>
    <property type="project" value="TreeGrafter"/>
</dbReference>
<dbReference type="InterPro" id="IPR036640">
    <property type="entry name" value="ABC1_TM_sf"/>
</dbReference>
<dbReference type="GO" id="GO:0045454">
    <property type="term" value="P:cell redox homeostasis"/>
    <property type="evidence" value="ECO:0007669"/>
    <property type="project" value="InterPro"/>
</dbReference>
<dbReference type="InterPro" id="IPR027417">
    <property type="entry name" value="P-loop_NTPase"/>
</dbReference>
<feature type="transmembrane region" description="Helical" evidence="7">
    <location>
        <begin position="254"/>
        <end position="277"/>
    </location>
</feature>
<evidence type="ECO:0000256" key="6">
    <source>
        <dbReference type="ARBA" id="ARBA00023136"/>
    </source>
</evidence>
<accession>A0AAE3HIG5</accession>
<reference evidence="10" key="1">
    <citation type="submission" date="2022-08" db="EMBL/GenBank/DDBJ databases">
        <title>Genomic Encyclopedia of Type Strains, Phase III (KMG-III): the genomes of soil and plant-associated and newly described type strains.</title>
        <authorList>
            <person name="Whitman W."/>
        </authorList>
    </citation>
    <scope>NUCLEOTIDE SEQUENCE</scope>
    <source>
        <strain evidence="10">HMT 1</strain>
    </source>
</reference>
<keyword evidence="11" id="KW-1185">Reference proteome</keyword>
<protein>
    <submittedName>
        <fullName evidence="10">ATP-binding cassette subfamily C protein CydC</fullName>
    </submittedName>
</protein>
<comment type="subcellular location">
    <subcellularLocation>
        <location evidence="1">Cell membrane</location>
        <topology evidence="1">Multi-pass membrane protein</topology>
    </subcellularLocation>
</comment>
<dbReference type="Pfam" id="PF00664">
    <property type="entry name" value="ABC_membrane"/>
    <property type="match status" value="1"/>
</dbReference>
<feature type="transmembrane region" description="Helical" evidence="7">
    <location>
        <begin position="21"/>
        <end position="46"/>
    </location>
</feature>
<proteinExistence type="predicted"/>
<dbReference type="InterPro" id="IPR014223">
    <property type="entry name" value="ABC_CydC/D"/>
</dbReference>
<evidence type="ECO:0000256" key="2">
    <source>
        <dbReference type="ARBA" id="ARBA00022692"/>
    </source>
</evidence>
<evidence type="ECO:0000256" key="1">
    <source>
        <dbReference type="ARBA" id="ARBA00004651"/>
    </source>
</evidence>
<dbReference type="SUPFAM" id="SSF90123">
    <property type="entry name" value="ABC transporter transmembrane region"/>
    <property type="match status" value="1"/>
</dbReference>
<dbReference type="PROSITE" id="PS50893">
    <property type="entry name" value="ABC_TRANSPORTER_2"/>
    <property type="match status" value="1"/>
</dbReference>
<dbReference type="EMBL" id="JANUCT010000003">
    <property type="protein sequence ID" value="MCS3902480.1"/>
    <property type="molecule type" value="Genomic_DNA"/>
</dbReference>
<evidence type="ECO:0000313" key="10">
    <source>
        <dbReference type="EMBL" id="MCS3902480.1"/>
    </source>
</evidence>
<dbReference type="GO" id="GO:0140359">
    <property type="term" value="F:ABC-type transporter activity"/>
    <property type="evidence" value="ECO:0007669"/>
    <property type="project" value="InterPro"/>
</dbReference>
<evidence type="ECO:0000256" key="3">
    <source>
        <dbReference type="ARBA" id="ARBA00022741"/>
    </source>
</evidence>
<dbReference type="GO" id="GO:0016887">
    <property type="term" value="F:ATP hydrolysis activity"/>
    <property type="evidence" value="ECO:0007669"/>
    <property type="project" value="InterPro"/>
</dbReference>
<dbReference type="PROSITE" id="PS50929">
    <property type="entry name" value="ABC_TM1F"/>
    <property type="match status" value="1"/>
</dbReference>
<evidence type="ECO:0000259" key="8">
    <source>
        <dbReference type="PROSITE" id="PS50893"/>
    </source>
</evidence>
<dbReference type="GO" id="GO:0034775">
    <property type="term" value="P:glutathione transmembrane transport"/>
    <property type="evidence" value="ECO:0007669"/>
    <property type="project" value="InterPro"/>
</dbReference>
<dbReference type="AlphaFoldDB" id="A0AAE3HIG5"/>
<evidence type="ECO:0000259" key="9">
    <source>
        <dbReference type="PROSITE" id="PS50929"/>
    </source>
</evidence>
<dbReference type="GO" id="GO:0005524">
    <property type="term" value="F:ATP binding"/>
    <property type="evidence" value="ECO:0007669"/>
    <property type="project" value="UniProtKB-KW"/>
</dbReference>
<feature type="transmembrane region" description="Helical" evidence="7">
    <location>
        <begin position="66"/>
        <end position="83"/>
    </location>
</feature>
<dbReference type="InterPro" id="IPR011527">
    <property type="entry name" value="ABC1_TM_dom"/>
</dbReference>
<dbReference type="Gene3D" id="3.40.50.300">
    <property type="entry name" value="P-loop containing nucleotide triphosphate hydrolases"/>
    <property type="match status" value="1"/>
</dbReference>
<sequence>MAAMLELRPYLRLLLRRRGRLLLGIGLMLVTVLAAVGLLAVSGWLITATAVTAALWAAGNRVAFDVYVPGGAIRAFALTRTVARYFERVYNHDTVLRLLADLRSGVFAALTRLDVLAQPRLRDGLLLNRLTADIDALDNLYLRLLAPPLVALLASLAVALLLGWFLPASLLLTLPTLLILLLLTSLVCARHGYADSTRQMALGESLRLRLLEQFQGLAELIAYGALDRHRRWLVEEETDLLAGQRRLGRRLAGYNALVTLVIQTLSVAVLALALQAFQIGELSAALAVFMALAVLGLGEAFAALPAGFIHFGATCAAARRLTEQANRSEPQAVPTTTRLPRTAQLHAESLYFRYPAAETPVLDRVTLTLEPGQRLAISGRSGSGKSTFADLLAGLRRPDSGELLFGGCRVDQLPPDARRARIAYLTQRSDLFAASIADNLRIASSAADRDELWQALHCVDLADWATRLPDGLDTWIGEAGHRISGGQGRRLALARLLLRDPWLVILDEPFAGLDRATINTIGERLDGWLQQRSCIVFCHDTRGVPGLDRVMQLAAGRLHENRP</sequence>
<evidence type="ECO:0000256" key="5">
    <source>
        <dbReference type="ARBA" id="ARBA00022989"/>
    </source>
</evidence>
<organism evidence="10 11">
    <name type="scientific">Methylohalomonas lacus</name>
    <dbReference type="NCBI Taxonomy" id="398773"/>
    <lineage>
        <taxon>Bacteria</taxon>
        <taxon>Pseudomonadati</taxon>
        <taxon>Pseudomonadota</taxon>
        <taxon>Gammaproteobacteria</taxon>
        <taxon>Methylohalomonadales</taxon>
        <taxon>Methylohalomonadaceae</taxon>
        <taxon>Methylohalomonas</taxon>
    </lineage>
</organism>
<name>A0AAE3HIG5_9GAMM</name>
<comment type="caution">
    <text evidence="10">The sequence shown here is derived from an EMBL/GenBank/DDBJ whole genome shotgun (WGS) entry which is preliminary data.</text>
</comment>
<dbReference type="PANTHER" id="PTHR24221:SF654">
    <property type="entry name" value="ATP-BINDING CASSETTE SUB-FAMILY B MEMBER 6"/>
    <property type="match status" value="1"/>
</dbReference>
<gene>
    <name evidence="10" type="ORF">J2T55_000484</name>
</gene>
<dbReference type="PANTHER" id="PTHR24221">
    <property type="entry name" value="ATP-BINDING CASSETTE SUB-FAMILY B"/>
    <property type="match status" value="1"/>
</dbReference>
<dbReference type="SMART" id="SM00382">
    <property type="entry name" value="AAA"/>
    <property type="match status" value="1"/>
</dbReference>
<dbReference type="Gene3D" id="1.20.1560.10">
    <property type="entry name" value="ABC transporter type 1, transmembrane domain"/>
    <property type="match status" value="1"/>
</dbReference>
<keyword evidence="5 7" id="KW-1133">Transmembrane helix</keyword>